<dbReference type="EMBL" id="JAANCM010000023">
    <property type="protein sequence ID" value="NHT78934.1"/>
    <property type="molecule type" value="Genomic_DNA"/>
</dbReference>
<evidence type="ECO:0000313" key="3">
    <source>
        <dbReference type="Proteomes" id="UP001155840"/>
    </source>
</evidence>
<accession>A0AA44CDI1</accession>
<gene>
    <name evidence="2" type="ORF">G8E10_24860</name>
</gene>
<feature type="region of interest" description="Disordered" evidence="1">
    <location>
        <begin position="140"/>
        <end position="163"/>
    </location>
</feature>
<reference evidence="2" key="1">
    <citation type="submission" date="2020-03" db="EMBL/GenBank/DDBJ databases">
        <title>Ferranicluibacter endophyticum gen. nov., sp. nov., a new genus isolated from Rubus ulmifolius Schott. stem.</title>
        <authorList>
            <person name="Roca-Couso R."/>
            <person name="Flores-Felix J.D."/>
            <person name="Igual J.M."/>
            <person name="Rivas R."/>
        </authorList>
    </citation>
    <scope>NUCLEOTIDE SEQUENCE</scope>
    <source>
        <strain evidence="2">CRRU44</strain>
    </source>
</reference>
<sequence length="163" mass="18161">MSERFERLRDNHFGPWLRRNAPNGRKEGPPTFIWAIENSGGCLHVHWLVHLPAGRIEDFKERLPLWLAKVAGAVHDAKGAIHVRKAPTPRGAVKYLIKGIDPFYAPLYGIRQSDQGEVIGNRSNFSRSLGPSMKKTLQAEGRMKPTRRIGMPRNGVLAAPAGP</sequence>
<evidence type="ECO:0000313" key="2">
    <source>
        <dbReference type="EMBL" id="NHT78934.1"/>
    </source>
</evidence>
<comment type="caution">
    <text evidence="2">The sequence shown here is derived from an EMBL/GenBank/DDBJ whole genome shotgun (WGS) entry which is preliminary data.</text>
</comment>
<dbReference type="AlphaFoldDB" id="A0AA44CDI1"/>
<keyword evidence="3" id="KW-1185">Reference proteome</keyword>
<protein>
    <submittedName>
        <fullName evidence="2">Uncharacterized protein</fullName>
    </submittedName>
</protein>
<evidence type="ECO:0000256" key="1">
    <source>
        <dbReference type="SAM" id="MobiDB-lite"/>
    </source>
</evidence>
<dbReference type="Proteomes" id="UP001155840">
    <property type="component" value="Unassembled WGS sequence"/>
</dbReference>
<proteinExistence type="predicted"/>
<organism evidence="2 3">
    <name type="scientific">Ferranicluibacter rubi</name>
    <dbReference type="NCBI Taxonomy" id="2715133"/>
    <lineage>
        <taxon>Bacteria</taxon>
        <taxon>Pseudomonadati</taxon>
        <taxon>Pseudomonadota</taxon>
        <taxon>Alphaproteobacteria</taxon>
        <taxon>Hyphomicrobiales</taxon>
        <taxon>Rhizobiaceae</taxon>
        <taxon>Ferranicluibacter</taxon>
    </lineage>
</organism>
<name>A0AA44CDI1_9HYPH</name>